<gene>
    <name evidence="3" type="ORF">KSP39_PZI023030</name>
</gene>
<feature type="region of interest" description="Disordered" evidence="2">
    <location>
        <begin position="66"/>
        <end position="133"/>
    </location>
</feature>
<evidence type="ECO:0000256" key="2">
    <source>
        <dbReference type="SAM" id="MobiDB-lite"/>
    </source>
</evidence>
<dbReference type="EMBL" id="JBBWWQ010000020">
    <property type="protein sequence ID" value="KAK8915918.1"/>
    <property type="molecule type" value="Genomic_DNA"/>
</dbReference>
<evidence type="ECO:0000313" key="4">
    <source>
        <dbReference type="Proteomes" id="UP001418222"/>
    </source>
</evidence>
<feature type="coiled-coil region" evidence="1">
    <location>
        <begin position="159"/>
        <end position="207"/>
    </location>
</feature>
<sequence length="233" mass="25955">MEDADEKMAAAEALIRLSHSSPYWPPAKTYDLWPVNRPQTATILRAIPSPRLPRWGRRSRRSRCSCIPEKANMEEESSGPASKIRRSPATPLDFGSALAPSTSGSDEAPSTSAIPENKCRRGRGGDPSSPFGDVYRKVGTAELSPVVGVAISSSKPVRRREKKKTVTELQAQVRSLAEEREMLRQCVERKRKEMEDLIAENHRLRGEEGSRWLSKAVKARFIFPDLNEAATET</sequence>
<protein>
    <submittedName>
        <fullName evidence="3">Uncharacterized protein</fullName>
    </submittedName>
</protein>
<accession>A0AAP0AUI0</accession>
<organism evidence="3 4">
    <name type="scientific">Platanthera zijinensis</name>
    <dbReference type="NCBI Taxonomy" id="2320716"/>
    <lineage>
        <taxon>Eukaryota</taxon>
        <taxon>Viridiplantae</taxon>
        <taxon>Streptophyta</taxon>
        <taxon>Embryophyta</taxon>
        <taxon>Tracheophyta</taxon>
        <taxon>Spermatophyta</taxon>
        <taxon>Magnoliopsida</taxon>
        <taxon>Liliopsida</taxon>
        <taxon>Asparagales</taxon>
        <taxon>Orchidaceae</taxon>
        <taxon>Orchidoideae</taxon>
        <taxon>Orchideae</taxon>
        <taxon>Orchidinae</taxon>
        <taxon>Platanthera</taxon>
    </lineage>
</organism>
<keyword evidence="1" id="KW-0175">Coiled coil</keyword>
<comment type="caution">
    <text evidence="3">The sequence shown here is derived from an EMBL/GenBank/DDBJ whole genome shotgun (WGS) entry which is preliminary data.</text>
</comment>
<reference evidence="3 4" key="1">
    <citation type="journal article" date="2022" name="Nat. Plants">
        <title>Genomes of leafy and leafless Platanthera orchids illuminate the evolution of mycoheterotrophy.</title>
        <authorList>
            <person name="Li M.H."/>
            <person name="Liu K.W."/>
            <person name="Li Z."/>
            <person name="Lu H.C."/>
            <person name="Ye Q.L."/>
            <person name="Zhang D."/>
            <person name="Wang J.Y."/>
            <person name="Li Y.F."/>
            <person name="Zhong Z.M."/>
            <person name="Liu X."/>
            <person name="Yu X."/>
            <person name="Liu D.K."/>
            <person name="Tu X.D."/>
            <person name="Liu B."/>
            <person name="Hao Y."/>
            <person name="Liao X.Y."/>
            <person name="Jiang Y.T."/>
            <person name="Sun W.H."/>
            <person name="Chen J."/>
            <person name="Chen Y.Q."/>
            <person name="Ai Y."/>
            <person name="Zhai J.W."/>
            <person name="Wu S.S."/>
            <person name="Zhou Z."/>
            <person name="Hsiao Y.Y."/>
            <person name="Wu W.L."/>
            <person name="Chen Y.Y."/>
            <person name="Lin Y.F."/>
            <person name="Hsu J.L."/>
            <person name="Li C.Y."/>
            <person name="Wang Z.W."/>
            <person name="Zhao X."/>
            <person name="Zhong W.Y."/>
            <person name="Ma X.K."/>
            <person name="Ma L."/>
            <person name="Huang J."/>
            <person name="Chen G.Z."/>
            <person name="Huang M.Z."/>
            <person name="Huang L."/>
            <person name="Peng D.H."/>
            <person name="Luo Y.B."/>
            <person name="Zou S.Q."/>
            <person name="Chen S.P."/>
            <person name="Lan S."/>
            <person name="Tsai W.C."/>
            <person name="Van de Peer Y."/>
            <person name="Liu Z.J."/>
        </authorList>
    </citation>
    <scope>NUCLEOTIDE SEQUENCE [LARGE SCALE GENOMIC DNA]</scope>
    <source>
        <strain evidence="3">Lor287</strain>
    </source>
</reference>
<dbReference type="PANTHER" id="PTHR35099">
    <property type="entry name" value="OS02G0182700 PROTEIN"/>
    <property type="match status" value="1"/>
</dbReference>
<dbReference type="AlphaFoldDB" id="A0AAP0AUI0"/>
<evidence type="ECO:0000313" key="3">
    <source>
        <dbReference type="EMBL" id="KAK8915918.1"/>
    </source>
</evidence>
<evidence type="ECO:0000256" key="1">
    <source>
        <dbReference type="SAM" id="Coils"/>
    </source>
</evidence>
<dbReference type="PANTHER" id="PTHR35099:SF2">
    <property type="entry name" value="OS02G0182700 PROTEIN"/>
    <property type="match status" value="1"/>
</dbReference>
<dbReference type="Proteomes" id="UP001418222">
    <property type="component" value="Unassembled WGS sequence"/>
</dbReference>
<feature type="compositionally biased region" description="Polar residues" evidence="2">
    <location>
        <begin position="99"/>
        <end position="114"/>
    </location>
</feature>
<keyword evidence="4" id="KW-1185">Reference proteome</keyword>
<name>A0AAP0AUI0_9ASPA</name>
<proteinExistence type="predicted"/>